<evidence type="ECO:0000313" key="2">
    <source>
        <dbReference type="EMBL" id="CAG7653102.1"/>
    </source>
</evidence>
<gene>
    <name evidence="2" type="ORF">PAESOLCIP111_06702</name>
</gene>
<proteinExistence type="predicted"/>
<comment type="caution">
    <text evidence="2">The sequence shown here is derived from an EMBL/GenBank/DDBJ whole genome shotgun (WGS) entry which is preliminary data.</text>
</comment>
<feature type="domain" description="TniQ" evidence="1">
    <location>
        <begin position="7"/>
        <end position="128"/>
    </location>
</feature>
<dbReference type="EMBL" id="CAJVAS010000087">
    <property type="protein sequence ID" value="CAG7653102.1"/>
    <property type="molecule type" value="Genomic_DNA"/>
</dbReference>
<dbReference type="Pfam" id="PF06527">
    <property type="entry name" value="TniQ"/>
    <property type="match status" value="1"/>
</dbReference>
<evidence type="ECO:0000313" key="3">
    <source>
        <dbReference type="Proteomes" id="UP000693672"/>
    </source>
</evidence>
<protein>
    <recommendedName>
        <fullName evidence="1">TniQ domain-containing protein</fullName>
    </recommendedName>
</protein>
<reference evidence="2" key="1">
    <citation type="submission" date="2021-06" db="EMBL/GenBank/DDBJ databases">
        <authorList>
            <person name="Criscuolo A."/>
        </authorList>
    </citation>
    <scope>NUCLEOTIDE SEQUENCE</scope>
    <source>
        <strain evidence="2">CIP111600</strain>
    </source>
</reference>
<dbReference type="Proteomes" id="UP000693672">
    <property type="component" value="Unassembled WGS sequence"/>
</dbReference>
<keyword evidence="3" id="KW-1185">Reference proteome</keyword>
<name>A0A916KB44_9BACL</name>
<accession>A0A916KB44</accession>
<evidence type="ECO:0000259" key="1">
    <source>
        <dbReference type="Pfam" id="PF06527"/>
    </source>
</evidence>
<dbReference type="RefSeq" id="WP_218096343.1">
    <property type="nucleotide sequence ID" value="NZ_CAJVAS010000087.1"/>
</dbReference>
<organism evidence="2 3">
    <name type="scientific">Paenibacillus solanacearum</name>
    <dbReference type="NCBI Taxonomy" id="2048548"/>
    <lineage>
        <taxon>Bacteria</taxon>
        <taxon>Bacillati</taxon>
        <taxon>Bacillota</taxon>
        <taxon>Bacilli</taxon>
        <taxon>Bacillales</taxon>
        <taxon>Paenibacillaceae</taxon>
        <taxon>Paenibacillus</taxon>
    </lineage>
</organism>
<dbReference type="InterPro" id="IPR009492">
    <property type="entry name" value="TniQ"/>
</dbReference>
<dbReference type="AlphaFoldDB" id="A0A916KB44"/>
<sequence>MEKLRVRPSIWSKESVASYLYRLASVNHYSTVSYFATMLSTTVPKMNNNTFNEKQLSMISYISDTCRTELIHSTYFQLDNYLGPKLLSKILLKNKVKFCPQCIKDALYHHHAWGLLPLNICVDHHIELVDCCQCCGKTIPLNSFMNGFCSQCGFSFASTNGVIVDRTDNLFVSQLDLSQAFYYNSILPLGLSLKDFLLLSFHTFHLLDGMGSYIANKNEKVKIFHNKSNGYRNSSAMMIALGNVYWMLQDFPNHFYRLLSDFHGHEYKKNQNLYGKKEQFERIFALISHPTLKEAYEQFWLDKLDRGIVRKDFSIFKKVPTLLEQRKFISKDEIRTDIGMSYEMVEQLSENSKLLMVTSQKGKLSRYMIEKDSLTSVLEEKNLLISKKEAALVLGIQRDSVPKLINAGLLKTYKSTSNSVEKLELMEVQDLVIRCRGEIVKEINGIRFHDALIKYSVNGLKIIDLIQFTLEGQMKPITAKASGSLADNYFNIYEIEKCLQTIKNNKINEQGYFMSDVMRVLRVGEKTLKHMAEQKVLEPIKVLTDRNGRKRYLYNKFDVHALAMMKKNA</sequence>